<accession>A0A8J2RU53</accession>
<dbReference type="Pfam" id="PF01392">
    <property type="entry name" value="Fz"/>
    <property type="match status" value="1"/>
</dbReference>
<dbReference type="EMBL" id="CAKKLH010000223">
    <property type="protein sequence ID" value="CAH0106391.1"/>
    <property type="molecule type" value="Genomic_DNA"/>
</dbReference>
<dbReference type="InterPro" id="IPR051221">
    <property type="entry name" value="LDLR-related"/>
</dbReference>
<keyword evidence="7 10" id="KW-1015">Disulfide bond</keyword>
<dbReference type="InterPro" id="IPR002172">
    <property type="entry name" value="LDrepeatLR_classA_rpt"/>
</dbReference>
<dbReference type="PANTHER" id="PTHR22722:SF5">
    <property type="entry name" value="LOW-DENSITY LIPOPROTEIN RECEPTOR-RELATED PROTEIN 1B"/>
    <property type="match status" value="1"/>
</dbReference>
<feature type="disulfide bond" evidence="10">
    <location>
        <begin position="757"/>
        <end position="772"/>
    </location>
</feature>
<reference evidence="14" key="1">
    <citation type="submission" date="2021-11" db="EMBL/GenBank/DDBJ databases">
        <authorList>
            <person name="Schell T."/>
        </authorList>
    </citation>
    <scope>NUCLEOTIDE SEQUENCE</scope>
    <source>
        <strain evidence="14">M5</strain>
    </source>
</reference>
<dbReference type="SMART" id="SM00063">
    <property type="entry name" value="FRI"/>
    <property type="match status" value="1"/>
</dbReference>
<dbReference type="Gene3D" id="1.10.2000.10">
    <property type="entry name" value="Frizzled cysteine-rich domain"/>
    <property type="match status" value="1"/>
</dbReference>
<feature type="region of interest" description="Disordered" evidence="11">
    <location>
        <begin position="186"/>
        <end position="218"/>
    </location>
</feature>
<dbReference type="InterPro" id="IPR020067">
    <property type="entry name" value="Frizzled_dom"/>
</dbReference>
<protein>
    <recommendedName>
        <fullName evidence="13">FZ domain-containing protein</fullName>
    </recommendedName>
</protein>
<organism evidence="14 15">
    <name type="scientific">Daphnia galeata</name>
    <dbReference type="NCBI Taxonomy" id="27404"/>
    <lineage>
        <taxon>Eukaryota</taxon>
        <taxon>Metazoa</taxon>
        <taxon>Ecdysozoa</taxon>
        <taxon>Arthropoda</taxon>
        <taxon>Crustacea</taxon>
        <taxon>Branchiopoda</taxon>
        <taxon>Diplostraca</taxon>
        <taxon>Cladocera</taxon>
        <taxon>Anomopoda</taxon>
        <taxon>Daphniidae</taxon>
        <taxon>Daphnia</taxon>
    </lineage>
</organism>
<evidence type="ECO:0000313" key="15">
    <source>
        <dbReference type="Proteomes" id="UP000789390"/>
    </source>
</evidence>
<keyword evidence="3" id="KW-0677">Repeat</keyword>
<dbReference type="SUPFAM" id="SSF63501">
    <property type="entry name" value="Frizzled cysteine-rich domain"/>
    <property type="match status" value="1"/>
</dbReference>
<dbReference type="InterPro" id="IPR036055">
    <property type="entry name" value="LDL_receptor-like_sf"/>
</dbReference>
<evidence type="ECO:0000256" key="9">
    <source>
        <dbReference type="ARBA" id="ARBA00023180"/>
    </source>
</evidence>
<evidence type="ECO:0000313" key="14">
    <source>
        <dbReference type="EMBL" id="CAH0106391.1"/>
    </source>
</evidence>
<evidence type="ECO:0000256" key="5">
    <source>
        <dbReference type="ARBA" id="ARBA00022989"/>
    </source>
</evidence>
<comment type="caution">
    <text evidence="14">The sequence shown here is derived from an EMBL/GenBank/DDBJ whole genome shotgun (WGS) entry which is preliminary data.</text>
</comment>
<dbReference type="CDD" id="cd07066">
    <property type="entry name" value="CRD_FZ"/>
    <property type="match status" value="1"/>
</dbReference>
<dbReference type="PROSITE" id="PS50068">
    <property type="entry name" value="LDLRA_2"/>
    <property type="match status" value="5"/>
</dbReference>
<dbReference type="Gene3D" id="4.10.400.10">
    <property type="entry name" value="Low-density Lipoprotein Receptor"/>
    <property type="match status" value="5"/>
</dbReference>
<feature type="disulfide bond" evidence="10">
    <location>
        <begin position="835"/>
        <end position="850"/>
    </location>
</feature>
<dbReference type="PROSITE" id="PS01209">
    <property type="entry name" value="LDLRA_1"/>
    <property type="match status" value="3"/>
</dbReference>
<name>A0A8J2RU53_9CRUS</name>
<dbReference type="OrthoDB" id="6348094at2759"/>
<evidence type="ECO:0000256" key="8">
    <source>
        <dbReference type="ARBA" id="ARBA00023170"/>
    </source>
</evidence>
<dbReference type="SUPFAM" id="SSF57424">
    <property type="entry name" value="LDL receptor-like module"/>
    <property type="match status" value="5"/>
</dbReference>
<evidence type="ECO:0000256" key="11">
    <source>
        <dbReference type="SAM" id="MobiDB-lite"/>
    </source>
</evidence>
<dbReference type="PRINTS" id="PR00261">
    <property type="entry name" value="LDLRECEPTOR"/>
</dbReference>
<evidence type="ECO:0000256" key="7">
    <source>
        <dbReference type="ARBA" id="ARBA00023157"/>
    </source>
</evidence>
<evidence type="ECO:0000256" key="1">
    <source>
        <dbReference type="ARBA" id="ARBA00004401"/>
    </source>
</evidence>
<dbReference type="GO" id="GO:0005886">
    <property type="term" value="C:plasma membrane"/>
    <property type="evidence" value="ECO:0007669"/>
    <property type="project" value="UniProtKB-SubCell"/>
</dbReference>
<comment type="subcellular location">
    <subcellularLocation>
        <location evidence="1">Cell membrane</location>
        <topology evidence="1">Single-pass type II membrane protein</topology>
    </subcellularLocation>
</comment>
<evidence type="ECO:0000256" key="2">
    <source>
        <dbReference type="ARBA" id="ARBA00022692"/>
    </source>
</evidence>
<keyword evidence="9" id="KW-0325">Glycoprotein</keyword>
<evidence type="ECO:0000256" key="4">
    <source>
        <dbReference type="ARBA" id="ARBA00022968"/>
    </source>
</evidence>
<feature type="disulfide bond" evidence="10">
    <location>
        <begin position="676"/>
        <end position="691"/>
    </location>
</feature>
<feature type="compositionally biased region" description="Basic and acidic residues" evidence="11">
    <location>
        <begin position="127"/>
        <end position="152"/>
    </location>
</feature>
<feature type="compositionally biased region" description="Basic and acidic residues" evidence="11">
    <location>
        <begin position="203"/>
        <end position="215"/>
    </location>
</feature>
<dbReference type="InterPro" id="IPR023415">
    <property type="entry name" value="LDLR_class-A_CS"/>
</dbReference>
<evidence type="ECO:0000256" key="6">
    <source>
        <dbReference type="ARBA" id="ARBA00023136"/>
    </source>
</evidence>
<feature type="domain" description="FZ" evidence="13">
    <location>
        <begin position="490"/>
        <end position="609"/>
    </location>
</feature>
<keyword evidence="15" id="KW-1185">Reference proteome</keyword>
<proteinExistence type="predicted"/>
<evidence type="ECO:0000256" key="10">
    <source>
        <dbReference type="PROSITE-ProRule" id="PRU00124"/>
    </source>
</evidence>
<dbReference type="PANTHER" id="PTHR22722">
    <property type="entry name" value="LOW-DENSITY LIPOPROTEIN RECEPTOR-RELATED PROTEIN 2-RELATED"/>
    <property type="match status" value="1"/>
</dbReference>
<evidence type="ECO:0000256" key="3">
    <source>
        <dbReference type="ARBA" id="ARBA00022737"/>
    </source>
</evidence>
<dbReference type="InterPro" id="IPR036790">
    <property type="entry name" value="Frizzled_dom_sf"/>
</dbReference>
<feature type="compositionally biased region" description="Polar residues" evidence="11">
    <location>
        <begin position="107"/>
        <end position="126"/>
    </location>
</feature>
<dbReference type="Proteomes" id="UP000789390">
    <property type="component" value="Unassembled WGS sequence"/>
</dbReference>
<comment type="caution">
    <text evidence="10">Lacks conserved residue(s) required for the propagation of feature annotation.</text>
</comment>
<dbReference type="CDD" id="cd00112">
    <property type="entry name" value="LDLa"/>
    <property type="match status" value="5"/>
</dbReference>
<feature type="transmembrane region" description="Helical" evidence="12">
    <location>
        <begin position="73"/>
        <end position="98"/>
    </location>
</feature>
<keyword evidence="4" id="KW-0735">Signal-anchor</keyword>
<dbReference type="FunFam" id="4.10.400.10:FF:000045">
    <property type="entry name" value="Low-density lipoprotein receptor-related protein 2"/>
    <property type="match status" value="1"/>
</dbReference>
<feature type="disulfide bond" evidence="10">
    <location>
        <begin position="717"/>
        <end position="732"/>
    </location>
</feature>
<gene>
    <name evidence="14" type="ORF">DGAL_LOCUS9546</name>
</gene>
<evidence type="ECO:0000256" key="12">
    <source>
        <dbReference type="SAM" id="Phobius"/>
    </source>
</evidence>
<keyword evidence="6 12" id="KW-0472">Membrane</keyword>
<dbReference type="AlphaFoldDB" id="A0A8J2RU53"/>
<keyword evidence="2 12" id="KW-0812">Transmembrane</keyword>
<feature type="region of interest" description="Disordered" evidence="11">
    <location>
        <begin position="107"/>
        <end position="158"/>
    </location>
</feature>
<evidence type="ECO:0000259" key="13">
    <source>
        <dbReference type="PROSITE" id="PS50038"/>
    </source>
</evidence>
<sequence length="857" mass="92679">MIIKVKKLAAAAAAAEPLLSPLTPYGCQPAPATIRGQSSQELYTVSVESVPQYAGGNGKRPGCCKSGRVGKDLLCGVLIALAVICAAVAIFLVVFYVVNGGTDENQAPTNAADADQQNGTLDSSPLTRDREEEKKINSLKESHEWDSSEAKDQLSLSSTSLPDVGIHEPEFHVKGEAVYPPYKTAVDGQQSTSTTETPIQPVKMDEENKENKDEMNPPIDIEANSQEIEGKDETTLFVPDDDVIIETPSLAANTDSASGQLQTDPAPPVVLLPESSTTVKTTSTISTTVADIDVSSERTKEITTPIVVPLPDPVVVAVPETSGFVPVKFQEDIDPEQSTDSQTEALPDILPAKPVDPAIDTTPWKPIDASVAVPAVVIANTKGEGELKTSSTTTTTTTAKTIVNTSPSSSSKLPEEVSQVPVEIVKWEAPMEPTRELEESTEFAQMQDLGNMALLLPEDRIRTSSTTQQQGGIVSTTEEFPSIVSVPSIPSEPECIRRQLPFCRGVLPYSETILPNWVGDTTEAERNFSVPYFEIIAESECHPRVQQYACAVLEPPCRGSGISLPPCRQFCRAIAEDCSSYVLSALTLASVLDCDQFPQSNDPDVCLNLASTTPEGECLPNEYRCNNDNTCIPERWVCDGRQDCSLGDDEFSCTRCRDEEFRCENENRCLPKRWRCDGSRDCADGSDERDCPSNQECGDGQFRCGDGLSCIPLRRVCDGSNHCRDNSDETNCSSIACQIEDFKCNDTGVCISRKWVCDGNEDCKDGSDESQCAREAELDLESDVLIDEMLEDPLLAAGGNETLINPDTTFNPDKCPLGELLCMSGSTCIRFEQLCDGTRDCADGADETDCGKPSGPE</sequence>
<feature type="disulfide bond" evidence="10">
    <location>
        <begin position="638"/>
        <end position="653"/>
    </location>
</feature>
<keyword evidence="5 12" id="KW-1133">Transmembrane helix</keyword>
<feature type="compositionally biased region" description="Polar residues" evidence="11">
    <location>
        <begin position="187"/>
        <end position="198"/>
    </location>
</feature>
<keyword evidence="8" id="KW-0675">Receptor</keyword>
<dbReference type="GO" id="GO:0043235">
    <property type="term" value="C:receptor complex"/>
    <property type="evidence" value="ECO:0007669"/>
    <property type="project" value="TreeGrafter"/>
</dbReference>
<dbReference type="PROSITE" id="PS50038">
    <property type="entry name" value="FZ"/>
    <property type="match status" value="1"/>
</dbReference>
<dbReference type="Pfam" id="PF00057">
    <property type="entry name" value="Ldl_recept_a"/>
    <property type="match status" value="5"/>
</dbReference>
<dbReference type="SMART" id="SM00192">
    <property type="entry name" value="LDLa"/>
    <property type="match status" value="5"/>
</dbReference>